<evidence type="ECO:0000313" key="5">
    <source>
        <dbReference type="EMBL" id="AHF24713.1"/>
    </source>
</evidence>
<keyword evidence="2" id="KW-0408">Iron</keyword>
<dbReference type="Gene3D" id="1.10.1060.10">
    <property type="entry name" value="Alpha-helical ferredoxin"/>
    <property type="match status" value="1"/>
</dbReference>
<name>W0FIR3_9BACT</name>
<keyword evidence="3" id="KW-0411">Iron-sulfur</keyword>
<reference evidence="5" key="1">
    <citation type="journal article" date="2013" name="PLoS ONE">
        <title>Metagenomic insights into the carbohydrate-active enzymes carried by the microorganisms adhering to solid digesta in the rumen of cows.</title>
        <authorList>
            <person name="Wang L."/>
            <person name="Hatem A."/>
            <person name="Catalyurek U.V."/>
            <person name="Morrison M."/>
            <person name="Yu Z."/>
        </authorList>
    </citation>
    <scope>NUCLEOTIDE SEQUENCE</scope>
</reference>
<dbReference type="GO" id="GO:0051536">
    <property type="term" value="F:iron-sulfur cluster binding"/>
    <property type="evidence" value="ECO:0007669"/>
    <property type="project" value="UniProtKB-KW"/>
</dbReference>
<dbReference type="PANTHER" id="PTHR40447:SF1">
    <property type="entry name" value="ANAEROBIC SULFITE REDUCTASE SUBUNIT A"/>
    <property type="match status" value="1"/>
</dbReference>
<protein>
    <submittedName>
        <fullName evidence="5">Putative anaerobic sulfite reductase, A subunit</fullName>
    </submittedName>
</protein>
<proteinExistence type="predicted"/>
<dbReference type="GO" id="GO:0046872">
    <property type="term" value="F:metal ion binding"/>
    <property type="evidence" value="ECO:0007669"/>
    <property type="project" value="UniProtKB-KW"/>
</dbReference>
<dbReference type="PROSITE" id="PS51379">
    <property type="entry name" value="4FE4S_FER_2"/>
    <property type="match status" value="2"/>
</dbReference>
<evidence type="ECO:0000256" key="3">
    <source>
        <dbReference type="ARBA" id="ARBA00023014"/>
    </source>
</evidence>
<sequence>MYKIAIKDLDTLFSKIAEQLELILPIKTAGQYNFGVYEEGADTEGILTNKTVKSAKDAFFPQFETLYNVRKTITPADELANGEEASGTKIRTKLEVQMEELKDKDFVVFGMRGCDVKAVDVLDKVFLSDPVDNYYKARRDHSILVALACHEPEESCFCTVFGIDPSDPAADVATWVVGEDLYWKPMTEKGTKLTESVKDLLSDADESAIEEEKANIKAIMDKLPNTKLSLEGWGEGKTDEKFNSEVWGKIYNPCLGCGTCTFVCPTCQCYDIKDYTTKDGIQRYRCWDSCMYSDFTLMAGGQNRTTQLQRFRQRFMHKLVYFPDRYGMYSCVGCGRCVDKCPQSLNIVKVIKAFGKENKGGQI</sequence>
<dbReference type="EMBL" id="KC246803">
    <property type="protein sequence ID" value="AHF24713.1"/>
    <property type="molecule type" value="Genomic_DNA"/>
</dbReference>
<dbReference type="PROSITE" id="PS00198">
    <property type="entry name" value="4FE4S_FER_1"/>
    <property type="match status" value="2"/>
</dbReference>
<dbReference type="SUPFAM" id="SSF46548">
    <property type="entry name" value="alpha-helical ferredoxin"/>
    <property type="match status" value="1"/>
</dbReference>
<dbReference type="InterPro" id="IPR017900">
    <property type="entry name" value="4Fe4S_Fe_S_CS"/>
</dbReference>
<keyword evidence="1" id="KW-0479">Metal-binding</keyword>
<feature type="domain" description="4Fe-4S ferredoxin-type" evidence="4">
    <location>
        <begin position="322"/>
        <end position="353"/>
    </location>
</feature>
<dbReference type="InterPro" id="IPR017896">
    <property type="entry name" value="4Fe4S_Fe-S-bd"/>
</dbReference>
<feature type="domain" description="4Fe-4S ferredoxin-type" evidence="4">
    <location>
        <begin position="247"/>
        <end position="275"/>
    </location>
</feature>
<evidence type="ECO:0000256" key="2">
    <source>
        <dbReference type="ARBA" id="ARBA00023004"/>
    </source>
</evidence>
<dbReference type="AlphaFoldDB" id="W0FIR3"/>
<dbReference type="Pfam" id="PF17179">
    <property type="entry name" value="Fer4_22"/>
    <property type="match status" value="1"/>
</dbReference>
<evidence type="ECO:0000256" key="1">
    <source>
        <dbReference type="ARBA" id="ARBA00022723"/>
    </source>
</evidence>
<dbReference type="PANTHER" id="PTHR40447">
    <property type="entry name" value="ANAEROBIC SULFITE REDUCTASE SUBUNIT A"/>
    <property type="match status" value="1"/>
</dbReference>
<evidence type="ECO:0000259" key="4">
    <source>
        <dbReference type="PROSITE" id="PS51379"/>
    </source>
</evidence>
<accession>W0FIR3</accession>
<organism evidence="5">
    <name type="scientific">uncultured bacterium Contig783</name>
    <dbReference type="NCBI Taxonomy" id="1393612"/>
    <lineage>
        <taxon>Bacteria</taxon>
        <taxon>environmental samples</taxon>
    </lineage>
</organism>
<dbReference type="InterPro" id="IPR009051">
    <property type="entry name" value="Helical_ferredxn"/>
</dbReference>